<dbReference type="InterPro" id="IPR000504">
    <property type="entry name" value="RRM_dom"/>
</dbReference>
<dbReference type="InterPro" id="IPR008942">
    <property type="entry name" value="ENTH_VHS"/>
</dbReference>
<proteinExistence type="predicted"/>
<dbReference type="Pfam" id="PF04818">
    <property type="entry name" value="CID"/>
    <property type="match status" value="1"/>
</dbReference>
<dbReference type="InterPro" id="IPR035979">
    <property type="entry name" value="RBD_domain_sf"/>
</dbReference>
<dbReference type="RefSeq" id="XP_001731369.1">
    <property type="nucleotide sequence ID" value="XM_001731317.1"/>
</dbReference>
<sequence>MRVRAFDDADDEDAEASAPRMAPARKRKPPRQGAMSSFLRELQEAQAKRAESLSIPKAKETYREHVSGSEVQLDSTNICVQPLPASAMSEHRLGTFFAQWGDVACVSLSKKEPSVTASAYAHVAYTSRRDAELALQETNGLVWNDVTLSSSWAPPISLPDGEPAYSARRSRKRRAREQGHYAHAQGGRECSPVPVRHRHTHRSTSPVHISAEFQDAGYASMYSTDSEEVSESDLHRGNGELPMLAARRLQAMLKGLTPRRERIARCMKLALDHADAAPSVADMIARSLLVPTTPLPRKLARLYAMSDILYNTAAPVACAWKYREAFQPWLEAIFLHWGATIRACPLCQTTEETKQQVLAVLTCWDTWLIWPPTLLKHLRDAVEGPETLDHNKTDA</sequence>
<dbReference type="AlphaFoldDB" id="A8PXY4"/>
<keyword evidence="7" id="KW-1185">Reference proteome</keyword>
<dbReference type="InterPro" id="IPR012677">
    <property type="entry name" value="Nucleotide-bd_a/b_plait_sf"/>
</dbReference>
<evidence type="ECO:0000313" key="6">
    <source>
        <dbReference type="EMBL" id="EDP44155.1"/>
    </source>
</evidence>
<feature type="domain" description="CID" evidence="5">
    <location>
        <begin position="241"/>
        <end position="386"/>
    </location>
</feature>
<evidence type="ECO:0000256" key="2">
    <source>
        <dbReference type="PROSITE-ProRule" id="PRU00176"/>
    </source>
</evidence>
<evidence type="ECO:0000256" key="1">
    <source>
        <dbReference type="ARBA" id="ARBA00022884"/>
    </source>
</evidence>
<dbReference type="SUPFAM" id="SSF54928">
    <property type="entry name" value="RNA-binding domain, RBD"/>
    <property type="match status" value="1"/>
</dbReference>
<evidence type="ECO:0000256" key="3">
    <source>
        <dbReference type="SAM" id="MobiDB-lite"/>
    </source>
</evidence>
<dbReference type="PROSITE" id="PS50102">
    <property type="entry name" value="RRM"/>
    <property type="match status" value="1"/>
</dbReference>
<feature type="domain" description="RRM" evidence="4">
    <location>
        <begin position="76"/>
        <end position="155"/>
    </location>
</feature>
<dbReference type="OMA" id="APVACAW"/>
<dbReference type="Gene3D" id="1.25.40.90">
    <property type="match status" value="1"/>
</dbReference>
<dbReference type="PANTHER" id="PTHR23140:SF0">
    <property type="entry name" value="U2 SNRNP-ASSOCIATED SURP MOTIF-CONTAINING PROTEIN"/>
    <property type="match status" value="1"/>
</dbReference>
<feature type="region of interest" description="Disordered" evidence="3">
    <location>
        <begin position="159"/>
        <end position="205"/>
    </location>
</feature>
<dbReference type="Proteomes" id="UP000008837">
    <property type="component" value="Unassembled WGS sequence"/>
</dbReference>
<name>A8PXY4_MALGO</name>
<accession>A8PXY4</accession>
<keyword evidence="1 2" id="KW-0694">RNA-binding</keyword>
<dbReference type="VEuPathDB" id="FungiDB:MGL_1552"/>
<comment type="caution">
    <text evidence="6">The sequence shown here is derived from an EMBL/GenBank/DDBJ whole genome shotgun (WGS) entry which is preliminary data.</text>
</comment>
<dbReference type="PROSITE" id="PS51391">
    <property type="entry name" value="CID"/>
    <property type="match status" value="1"/>
</dbReference>
<evidence type="ECO:0000259" key="4">
    <source>
        <dbReference type="PROSITE" id="PS50102"/>
    </source>
</evidence>
<feature type="region of interest" description="Disordered" evidence="3">
    <location>
        <begin position="1"/>
        <end position="37"/>
    </location>
</feature>
<evidence type="ECO:0000313" key="7">
    <source>
        <dbReference type="Proteomes" id="UP000008837"/>
    </source>
</evidence>
<dbReference type="InterPro" id="IPR006569">
    <property type="entry name" value="CID_dom"/>
</dbReference>
<dbReference type="GO" id="GO:0003723">
    <property type="term" value="F:RNA binding"/>
    <property type="evidence" value="ECO:0007669"/>
    <property type="project" value="UniProtKB-UniRule"/>
</dbReference>
<dbReference type="EMBL" id="AAYY01000004">
    <property type="protein sequence ID" value="EDP44155.1"/>
    <property type="molecule type" value="Genomic_DNA"/>
</dbReference>
<dbReference type="PANTHER" id="PTHR23140">
    <property type="entry name" value="RNA PROCESSING PROTEIN LD23810P"/>
    <property type="match status" value="1"/>
</dbReference>
<protein>
    <recommendedName>
        <fullName evidence="8">RRM domain-containing protein</fullName>
    </recommendedName>
</protein>
<evidence type="ECO:0008006" key="8">
    <source>
        <dbReference type="Google" id="ProtNLM"/>
    </source>
</evidence>
<dbReference type="KEGG" id="mgl:MGL_1552"/>
<dbReference type="Gene3D" id="3.30.70.330">
    <property type="match status" value="1"/>
</dbReference>
<evidence type="ECO:0000259" key="5">
    <source>
        <dbReference type="PROSITE" id="PS51391"/>
    </source>
</evidence>
<organism evidence="6 7">
    <name type="scientific">Malassezia globosa (strain ATCC MYA-4612 / CBS 7966)</name>
    <name type="common">Dandruff-associated fungus</name>
    <dbReference type="NCBI Taxonomy" id="425265"/>
    <lineage>
        <taxon>Eukaryota</taxon>
        <taxon>Fungi</taxon>
        <taxon>Dikarya</taxon>
        <taxon>Basidiomycota</taxon>
        <taxon>Ustilaginomycotina</taxon>
        <taxon>Malasseziomycetes</taxon>
        <taxon>Malasseziales</taxon>
        <taxon>Malasseziaceae</taxon>
        <taxon>Malassezia</taxon>
    </lineage>
</organism>
<dbReference type="SMART" id="SM00582">
    <property type="entry name" value="RPR"/>
    <property type="match status" value="1"/>
</dbReference>
<dbReference type="OrthoDB" id="377209at2759"/>
<dbReference type="Pfam" id="PF00076">
    <property type="entry name" value="RRM_1"/>
    <property type="match status" value="1"/>
</dbReference>
<dbReference type="GO" id="GO:0005634">
    <property type="term" value="C:nucleus"/>
    <property type="evidence" value="ECO:0007669"/>
    <property type="project" value="TreeGrafter"/>
</dbReference>
<dbReference type="InterPro" id="IPR051485">
    <property type="entry name" value="SR-CTD_assoc_factor"/>
</dbReference>
<dbReference type="GeneID" id="5855676"/>
<dbReference type="InParanoid" id="A8PXY4"/>
<dbReference type="STRING" id="425265.A8PXY4"/>
<reference evidence="6 7" key="1">
    <citation type="journal article" date="2007" name="Proc. Natl. Acad. Sci. U.S.A.">
        <title>Dandruff-associated Malassezia genomes reveal convergent and divergent virulence traits shared with plant and human fungal pathogens.</title>
        <authorList>
            <person name="Xu J."/>
            <person name="Saunders C.W."/>
            <person name="Hu P."/>
            <person name="Grant R.A."/>
            <person name="Boekhout T."/>
            <person name="Kuramae E.E."/>
            <person name="Kronstad J.W."/>
            <person name="Deangelis Y.M."/>
            <person name="Reeder N.L."/>
            <person name="Johnstone K.R."/>
            <person name="Leland M."/>
            <person name="Fieno A.M."/>
            <person name="Begley W.M."/>
            <person name="Sun Y."/>
            <person name="Lacey M.P."/>
            <person name="Chaudhary T."/>
            <person name="Keough T."/>
            <person name="Chu L."/>
            <person name="Sears R."/>
            <person name="Yuan B."/>
            <person name="Dawson T.L.Jr."/>
        </authorList>
    </citation>
    <scope>NUCLEOTIDE SEQUENCE [LARGE SCALE GENOMIC DNA]</scope>
    <source>
        <strain evidence="7">ATCC MYA-4612 / CBS 7966</strain>
    </source>
</reference>
<gene>
    <name evidence="6" type="ORF">MGL_1552</name>
</gene>